<keyword evidence="3" id="KW-1185">Reference proteome</keyword>
<dbReference type="InterPro" id="IPR049806">
    <property type="entry name" value="MasK-like_C"/>
</dbReference>
<feature type="chain" id="PRO_5045742160" evidence="1">
    <location>
        <begin position="21"/>
        <end position="127"/>
    </location>
</feature>
<dbReference type="RefSeq" id="WP_394847725.1">
    <property type="nucleotide sequence ID" value="NZ_CP089982.1"/>
</dbReference>
<name>A0ABZ2KEJ2_9BACT</name>
<evidence type="ECO:0000313" key="2">
    <source>
        <dbReference type="EMBL" id="WXA97110.1"/>
    </source>
</evidence>
<dbReference type="PROSITE" id="PS51257">
    <property type="entry name" value="PROKAR_LIPOPROTEIN"/>
    <property type="match status" value="1"/>
</dbReference>
<accession>A0ABZ2KEJ2</accession>
<proteinExistence type="predicted"/>
<dbReference type="Proteomes" id="UP001379533">
    <property type="component" value="Chromosome"/>
</dbReference>
<sequence length="127" mass="13204">MKSLLVIPAALAFVVGCSGAVRSPDVYRDDTRAALSAKDPDIRACYDDVLKSNPTAAGKVTVKFEVETEGGKIQNAAIDKANTTAPDPVSDCVTKNINGVAITPPDARKGEGTWVYEFAPPAGPAKG</sequence>
<reference evidence="2 3" key="1">
    <citation type="submission" date="2021-12" db="EMBL/GenBank/DDBJ databases">
        <title>Discovery of the Pendulisporaceae a myxobacterial family with distinct sporulation behavior and unique specialized metabolism.</title>
        <authorList>
            <person name="Garcia R."/>
            <person name="Popoff A."/>
            <person name="Bader C.D."/>
            <person name="Loehr J."/>
            <person name="Walesch S."/>
            <person name="Walt C."/>
            <person name="Boldt J."/>
            <person name="Bunk B."/>
            <person name="Haeckl F.J.F.P.J."/>
            <person name="Gunesch A.P."/>
            <person name="Birkelbach J."/>
            <person name="Nuebel U."/>
            <person name="Pietschmann T."/>
            <person name="Bach T."/>
            <person name="Mueller R."/>
        </authorList>
    </citation>
    <scope>NUCLEOTIDE SEQUENCE [LARGE SCALE GENOMIC DNA]</scope>
    <source>
        <strain evidence="2 3">MSr12523</strain>
    </source>
</reference>
<evidence type="ECO:0000313" key="3">
    <source>
        <dbReference type="Proteomes" id="UP001379533"/>
    </source>
</evidence>
<keyword evidence="1" id="KW-0732">Signal</keyword>
<gene>
    <name evidence="2" type="ORF">LZC95_09710</name>
</gene>
<organism evidence="2 3">
    <name type="scientific">Pendulispora brunnea</name>
    <dbReference type="NCBI Taxonomy" id="2905690"/>
    <lineage>
        <taxon>Bacteria</taxon>
        <taxon>Pseudomonadati</taxon>
        <taxon>Myxococcota</taxon>
        <taxon>Myxococcia</taxon>
        <taxon>Myxococcales</taxon>
        <taxon>Sorangiineae</taxon>
        <taxon>Pendulisporaceae</taxon>
        <taxon>Pendulispora</taxon>
    </lineage>
</organism>
<protein>
    <submittedName>
        <fullName evidence="2">AgmX/PglI C-terminal domain-containing protein</fullName>
    </submittedName>
</protein>
<dbReference type="NCBIfam" id="NF033768">
    <property type="entry name" value="myxo_SS_tail"/>
    <property type="match status" value="1"/>
</dbReference>
<dbReference type="EMBL" id="CP089982">
    <property type="protein sequence ID" value="WXA97110.1"/>
    <property type="molecule type" value="Genomic_DNA"/>
</dbReference>
<feature type="signal peptide" evidence="1">
    <location>
        <begin position="1"/>
        <end position="20"/>
    </location>
</feature>
<evidence type="ECO:0000256" key="1">
    <source>
        <dbReference type="SAM" id="SignalP"/>
    </source>
</evidence>